<dbReference type="InterPro" id="IPR010562">
    <property type="entry name" value="Haemolymph_juvenile_hormone-bd"/>
</dbReference>
<feature type="non-terminal residue" evidence="2">
    <location>
        <position position="255"/>
    </location>
</feature>
<dbReference type="OrthoDB" id="7969776at2759"/>
<dbReference type="PANTHER" id="PTHR11008:SF9">
    <property type="entry name" value="PROTEIN TAKEOUT-LIKE PROTEIN"/>
    <property type="match status" value="1"/>
</dbReference>
<dbReference type="Gene3D" id="3.15.10.30">
    <property type="entry name" value="Haemolymph juvenile hormone binding protein"/>
    <property type="match status" value="1"/>
</dbReference>
<gene>
    <name evidence="2" type="ORF">BINO364_LOCUS8567</name>
</gene>
<dbReference type="Pfam" id="PF06585">
    <property type="entry name" value="JHBP"/>
    <property type="match status" value="1"/>
</dbReference>
<dbReference type="InterPro" id="IPR038606">
    <property type="entry name" value="To_sf"/>
</dbReference>
<keyword evidence="3" id="KW-1185">Reference proteome</keyword>
<dbReference type="SMART" id="SM00700">
    <property type="entry name" value="JHBP"/>
    <property type="match status" value="1"/>
</dbReference>
<dbReference type="Proteomes" id="UP000838878">
    <property type="component" value="Chromosome 3"/>
</dbReference>
<keyword evidence="1" id="KW-0732">Signal</keyword>
<name>A0A8J9YCF0_9NEOP</name>
<evidence type="ECO:0000256" key="1">
    <source>
        <dbReference type="SAM" id="SignalP"/>
    </source>
</evidence>
<dbReference type="AlphaFoldDB" id="A0A8J9YCF0"/>
<evidence type="ECO:0000313" key="2">
    <source>
        <dbReference type="EMBL" id="CAH0722636.1"/>
    </source>
</evidence>
<sequence>MKLVLVLTLCAFVTAAPTIEKHEVQIVETNSQNRNWLVNALVQQLINFIRNVINNGIDILGVPPLDPLKLESFHLVLPTGLINLDLDLKNVEVSGLGGFVMHNNHLDLSEISFDIDLSVPRLNISTEAYNLTGDLLTALPIYGSGRAEFTVEDFRLKAKLYLKQSENEKAVIIDRIERVDFDLPLVKANLSGAIGGGDIDHIVNAIIEEVLVDYVNRFRGAISSVGVKAAITFGNPILEQLDTWRFIAPLLPRSQ</sequence>
<evidence type="ECO:0000313" key="3">
    <source>
        <dbReference type="Proteomes" id="UP000838878"/>
    </source>
</evidence>
<feature type="signal peptide" evidence="1">
    <location>
        <begin position="1"/>
        <end position="15"/>
    </location>
</feature>
<feature type="chain" id="PRO_5035472527" evidence="1">
    <location>
        <begin position="16"/>
        <end position="255"/>
    </location>
</feature>
<reference evidence="2" key="1">
    <citation type="submission" date="2021-12" db="EMBL/GenBank/DDBJ databases">
        <authorList>
            <person name="Martin H S."/>
        </authorList>
    </citation>
    <scope>NUCLEOTIDE SEQUENCE</scope>
</reference>
<protein>
    <submittedName>
        <fullName evidence="2">Uncharacterized protein</fullName>
    </submittedName>
</protein>
<dbReference type="EMBL" id="OV170223">
    <property type="protein sequence ID" value="CAH0722636.1"/>
    <property type="molecule type" value="Genomic_DNA"/>
</dbReference>
<organism evidence="2 3">
    <name type="scientific">Brenthis ino</name>
    <name type="common">lesser marbled fritillary</name>
    <dbReference type="NCBI Taxonomy" id="405034"/>
    <lineage>
        <taxon>Eukaryota</taxon>
        <taxon>Metazoa</taxon>
        <taxon>Ecdysozoa</taxon>
        <taxon>Arthropoda</taxon>
        <taxon>Hexapoda</taxon>
        <taxon>Insecta</taxon>
        <taxon>Pterygota</taxon>
        <taxon>Neoptera</taxon>
        <taxon>Endopterygota</taxon>
        <taxon>Lepidoptera</taxon>
        <taxon>Glossata</taxon>
        <taxon>Ditrysia</taxon>
        <taxon>Papilionoidea</taxon>
        <taxon>Nymphalidae</taxon>
        <taxon>Heliconiinae</taxon>
        <taxon>Argynnini</taxon>
        <taxon>Brenthis</taxon>
    </lineage>
</organism>
<accession>A0A8J9YCF0</accession>
<proteinExistence type="predicted"/>
<dbReference type="PANTHER" id="PTHR11008">
    <property type="entry name" value="PROTEIN TAKEOUT-LIKE PROTEIN"/>
    <property type="match status" value="1"/>
</dbReference>